<dbReference type="STRING" id="436010.A0A167W099"/>
<dbReference type="Pfam" id="PF13911">
    <property type="entry name" value="AhpC-TSA_2"/>
    <property type="match status" value="1"/>
</dbReference>
<organism evidence="1 2">
    <name type="scientific">Athelia psychrophila</name>
    <dbReference type="NCBI Taxonomy" id="1759441"/>
    <lineage>
        <taxon>Eukaryota</taxon>
        <taxon>Fungi</taxon>
        <taxon>Dikarya</taxon>
        <taxon>Basidiomycota</taxon>
        <taxon>Agaricomycotina</taxon>
        <taxon>Agaricomycetes</taxon>
        <taxon>Agaricomycetidae</taxon>
        <taxon>Atheliales</taxon>
        <taxon>Atheliaceae</taxon>
        <taxon>Athelia</taxon>
    </lineage>
</organism>
<proteinExistence type="predicted"/>
<dbReference type="Gene3D" id="3.40.30.10">
    <property type="entry name" value="Glutaredoxin"/>
    <property type="match status" value="1"/>
</dbReference>
<dbReference type="PANTHER" id="PTHR28630:SF3">
    <property type="entry name" value="PEROXIREDOXIN-LIKE 2C"/>
    <property type="match status" value="1"/>
</dbReference>
<evidence type="ECO:0000313" key="2">
    <source>
        <dbReference type="Proteomes" id="UP000076532"/>
    </source>
</evidence>
<dbReference type="EMBL" id="KV417832">
    <property type="protein sequence ID" value="KZP05557.1"/>
    <property type="molecule type" value="Genomic_DNA"/>
</dbReference>
<accession>A0A167W099</accession>
<dbReference type="CDD" id="cd02970">
    <property type="entry name" value="PRX_like2"/>
    <property type="match status" value="1"/>
</dbReference>
<protein>
    <recommendedName>
        <fullName evidence="3">AhpC-TSA-domain-containing protein</fullName>
    </recommendedName>
</protein>
<gene>
    <name evidence="1" type="ORF">FIBSPDRAFT_1054036</name>
</gene>
<evidence type="ECO:0000313" key="1">
    <source>
        <dbReference type="EMBL" id="KZP05557.1"/>
    </source>
</evidence>
<dbReference type="SUPFAM" id="SSF52833">
    <property type="entry name" value="Thioredoxin-like"/>
    <property type="match status" value="1"/>
</dbReference>
<dbReference type="OrthoDB" id="40334at2759"/>
<dbReference type="AlphaFoldDB" id="A0A167W099"/>
<keyword evidence="2" id="KW-1185">Reference proteome</keyword>
<dbReference type="InterPro" id="IPR036249">
    <property type="entry name" value="Thioredoxin-like_sf"/>
</dbReference>
<sequence>MSTSLDLKSIPSDETITAAGNLQVFDKDGGKVQFGSLFETEKAIVVFIRHFFCGNCQEYVAQLASVSAEALAQAHTKIVVIGCGDYQPIKNYLGLTDFRGDIYADPTRSLYHELGMTTESLQQTPAGEQRKSYLRTGAIANAFKSIWTGPLKNPALVGKQGNISQLGGDFIFGPGNLCSFASRMRHTEDHVEVADLMQTAGVAYP</sequence>
<dbReference type="PANTHER" id="PTHR28630">
    <property type="match status" value="1"/>
</dbReference>
<reference evidence="1 2" key="1">
    <citation type="journal article" date="2016" name="Mol. Biol. Evol.">
        <title>Comparative Genomics of Early-Diverging Mushroom-Forming Fungi Provides Insights into the Origins of Lignocellulose Decay Capabilities.</title>
        <authorList>
            <person name="Nagy L.G."/>
            <person name="Riley R."/>
            <person name="Tritt A."/>
            <person name="Adam C."/>
            <person name="Daum C."/>
            <person name="Floudas D."/>
            <person name="Sun H."/>
            <person name="Yadav J.S."/>
            <person name="Pangilinan J."/>
            <person name="Larsson K.H."/>
            <person name="Matsuura K."/>
            <person name="Barry K."/>
            <person name="Labutti K."/>
            <person name="Kuo R."/>
            <person name="Ohm R.A."/>
            <person name="Bhattacharya S.S."/>
            <person name="Shirouzu T."/>
            <person name="Yoshinaga Y."/>
            <person name="Martin F.M."/>
            <person name="Grigoriev I.V."/>
            <person name="Hibbett D.S."/>
        </authorList>
    </citation>
    <scope>NUCLEOTIDE SEQUENCE [LARGE SCALE GENOMIC DNA]</scope>
    <source>
        <strain evidence="1 2">CBS 109695</strain>
    </source>
</reference>
<name>A0A167W099_9AGAM</name>
<dbReference type="InterPro" id="IPR032801">
    <property type="entry name" value="PXL2A/B/C"/>
</dbReference>
<evidence type="ECO:0008006" key="3">
    <source>
        <dbReference type="Google" id="ProtNLM"/>
    </source>
</evidence>
<dbReference type="Proteomes" id="UP000076532">
    <property type="component" value="Unassembled WGS sequence"/>
</dbReference>